<evidence type="ECO:0000313" key="2">
    <source>
        <dbReference type="Proteomes" id="UP000007394"/>
    </source>
</evidence>
<proteinExistence type="predicted"/>
<gene>
    <name evidence="1" type="ordered locus">IALB_2000</name>
</gene>
<dbReference type="RefSeq" id="WP_014560854.1">
    <property type="nucleotide sequence ID" value="NC_017464.1"/>
</dbReference>
<protein>
    <submittedName>
        <fullName evidence="1">Uncharacterized protein</fullName>
    </submittedName>
</protein>
<dbReference type="KEGG" id="ial:IALB_2000"/>
<sequence>MADNSISLVVISDRIIFNENSLKTFETLSIEDTKLLFGTLFLNLIENLNRNQNEFDLTIYAEKNDNDLIQTELSTINADKGKLFFYDSEPDFTFLSTKIKSHMHSIFVYSDVMGVSSLSIKEILNLLNTDENTIVIGTSKNSSVCLIGFNHLTENLLKAIQFAGRDYSKLLSLLKSEEHFIHTLNRFVRVYNIQSFKELYDDLSQKKSIEYCSQEMHEKFTHLFVEYKDLLK</sequence>
<organism evidence="1 2">
    <name type="scientific">Ignavibacterium album (strain DSM 19864 / JCM 16511 / NBRC 101810 / Mat9-16)</name>
    <dbReference type="NCBI Taxonomy" id="945713"/>
    <lineage>
        <taxon>Bacteria</taxon>
        <taxon>Pseudomonadati</taxon>
        <taxon>Ignavibacteriota</taxon>
        <taxon>Ignavibacteria</taxon>
        <taxon>Ignavibacteriales</taxon>
        <taxon>Ignavibacteriaceae</taxon>
        <taxon>Ignavibacterium</taxon>
    </lineage>
</organism>
<dbReference type="AlphaFoldDB" id="I0AL48"/>
<evidence type="ECO:0000313" key="1">
    <source>
        <dbReference type="EMBL" id="AFH49705.1"/>
    </source>
</evidence>
<reference evidence="1 2" key="1">
    <citation type="journal article" date="2012" name="Front. Microbiol.">
        <title>Complete genome of Ignavibacterium album, a metabolically versatile, flagellated, facultative anaerobe from the phylum Chlorobi.</title>
        <authorList>
            <person name="Liu Z."/>
            <person name="Frigaard N.-U."/>
            <person name="Vogl K."/>
            <person name="Iino T."/>
            <person name="Ohkuma M."/>
            <person name="Overmann J."/>
            <person name="Bryant D.A."/>
        </authorList>
    </citation>
    <scope>NUCLEOTIDE SEQUENCE [LARGE SCALE GENOMIC DNA]</scope>
    <source>
        <strain evidence="2">DSM 19864 / JCM 16511 / NBRC 101810 / Mat9-16</strain>
    </source>
</reference>
<dbReference type="Proteomes" id="UP000007394">
    <property type="component" value="Chromosome"/>
</dbReference>
<name>I0AL48_IGNAJ</name>
<dbReference type="EMBL" id="CP003418">
    <property type="protein sequence ID" value="AFH49705.1"/>
    <property type="molecule type" value="Genomic_DNA"/>
</dbReference>
<keyword evidence="2" id="KW-1185">Reference proteome</keyword>
<accession>I0AL48</accession>
<dbReference type="STRING" id="945713.IALB_2000"/>
<dbReference type="HOGENOM" id="CLU_1193523_0_0_10"/>